<organism evidence="2 3">
    <name type="scientific">Hirundo rustica rustica</name>
    <dbReference type="NCBI Taxonomy" id="333673"/>
    <lineage>
        <taxon>Eukaryota</taxon>
        <taxon>Metazoa</taxon>
        <taxon>Chordata</taxon>
        <taxon>Craniata</taxon>
        <taxon>Vertebrata</taxon>
        <taxon>Euteleostomi</taxon>
        <taxon>Archelosauria</taxon>
        <taxon>Archosauria</taxon>
        <taxon>Dinosauria</taxon>
        <taxon>Saurischia</taxon>
        <taxon>Theropoda</taxon>
        <taxon>Coelurosauria</taxon>
        <taxon>Aves</taxon>
        <taxon>Neognathae</taxon>
        <taxon>Neoaves</taxon>
        <taxon>Telluraves</taxon>
        <taxon>Australaves</taxon>
        <taxon>Passeriformes</taxon>
        <taxon>Sylvioidea</taxon>
        <taxon>Hirundinidae</taxon>
        <taxon>Hirundo</taxon>
    </lineage>
</organism>
<evidence type="ECO:0000313" key="2">
    <source>
        <dbReference type="EMBL" id="RMC15919.1"/>
    </source>
</evidence>
<gene>
    <name evidence="2" type="ORF">DUI87_08125</name>
</gene>
<name>A0A3M0KRL2_HIRRU</name>
<keyword evidence="1" id="KW-0472">Membrane</keyword>
<proteinExistence type="predicted"/>
<dbReference type="Proteomes" id="UP000269221">
    <property type="component" value="Unassembled WGS sequence"/>
</dbReference>
<dbReference type="AlphaFoldDB" id="A0A3M0KRL2"/>
<comment type="caution">
    <text evidence="2">The sequence shown here is derived from an EMBL/GenBank/DDBJ whole genome shotgun (WGS) entry which is preliminary data.</text>
</comment>
<dbReference type="OrthoDB" id="9222322at2759"/>
<keyword evidence="1" id="KW-1133">Transmembrane helix</keyword>
<evidence type="ECO:0000313" key="3">
    <source>
        <dbReference type="Proteomes" id="UP000269221"/>
    </source>
</evidence>
<protein>
    <submittedName>
        <fullName evidence="2">Uncharacterized protein</fullName>
    </submittedName>
</protein>
<reference evidence="2 3" key="1">
    <citation type="submission" date="2018-07" db="EMBL/GenBank/DDBJ databases">
        <title>A high quality draft genome assembly of the barn swallow (H. rustica rustica).</title>
        <authorList>
            <person name="Formenti G."/>
            <person name="Chiara M."/>
            <person name="Poveda L."/>
            <person name="Francoijs K.-J."/>
            <person name="Bonisoli-Alquati A."/>
            <person name="Canova L."/>
            <person name="Gianfranceschi L."/>
            <person name="Horner D.S."/>
            <person name="Saino N."/>
        </authorList>
    </citation>
    <scope>NUCLEOTIDE SEQUENCE [LARGE SCALE GENOMIC DNA]</scope>
    <source>
        <strain evidence="2">Chelidonia</strain>
        <tissue evidence="2">Blood</tissue>
    </source>
</reference>
<sequence length="202" mass="22584">MLLTRLKFQTLHQLCCPSLNKLQHLKVCFVVSPEMIRGFDLTIAEYRGTVTALVLLATLLLIQARMPLALMATWTHVDHVQLLSTSTPSPFPLGYFPAILLAACSAAWCWCDRNQHFTLINLMALASSHHSSLFRSLCRAVLPSSRSTLPFSVVLSANLLKVQLDTLVQIMDKGIRQDWPQKWGTPLVISHQLDTIPLTPTL</sequence>
<feature type="transmembrane region" description="Helical" evidence="1">
    <location>
        <begin position="94"/>
        <end position="111"/>
    </location>
</feature>
<feature type="transmembrane region" description="Helical" evidence="1">
    <location>
        <begin position="52"/>
        <end position="74"/>
    </location>
</feature>
<evidence type="ECO:0000256" key="1">
    <source>
        <dbReference type="SAM" id="Phobius"/>
    </source>
</evidence>
<keyword evidence="1" id="KW-0812">Transmembrane</keyword>
<dbReference type="EMBL" id="QRBI01000104">
    <property type="protein sequence ID" value="RMC15919.1"/>
    <property type="molecule type" value="Genomic_DNA"/>
</dbReference>
<keyword evidence="3" id="KW-1185">Reference proteome</keyword>
<accession>A0A3M0KRL2</accession>